<dbReference type="PANTHER" id="PTHR31223:SF70">
    <property type="entry name" value="LOG FAMILY PROTEIN YJL055W"/>
    <property type="match status" value="1"/>
</dbReference>
<name>A0A1C4UP87_9ACTN</name>
<protein>
    <recommendedName>
        <fullName evidence="2">Cytokinin riboside 5'-monophosphate phosphoribohydrolase</fullName>
        <ecNumber evidence="2">3.2.2.n1</ecNumber>
    </recommendedName>
</protein>
<evidence type="ECO:0000256" key="1">
    <source>
        <dbReference type="ARBA" id="ARBA00006763"/>
    </source>
</evidence>
<organism evidence="3 4">
    <name type="scientific">Micromonospora carbonacea</name>
    <dbReference type="NCBI Taxonomy" id="47853"/>
    <lineage>
        <taxon>Bacteria</taxon>
        <taxon>Bacillati</taxon>
        <taxon>Actinomycetota</taxon>
        <taxon>Actinomycetes</taxon>
        <taxon>Micromonosporales</taxon>
        <taxon>Micromonosporaceae</taxon>
        <taxon>Micromonospora</taxon>
    </lineage>
</organism>
<keyword evidence="4" id="KW-1185">Reference proteome</keyword>
<dbReference type="InterPro" id="IPR005269">
    <property type="entry name" value="LOG"/>
</dbReference>
<comment type="similarity">
    <text evidence="1 2">Belongs to the LOG family.</text>
</comment>
<dbReference type="RefSeq" id="WP_074472647.1">
    <property type="nucleotide sequence ID" value="NZ_FMCT01000001.1"/>
</dbReference>
<dbReference type="AlphaFoldDB" id="A0A1C4UP87"/>
<dbReference type="InterPro" id="IPR031100">
    <property type="entry name" value="LOG_fam"/>
</dbReference>
<evidence type="ECO:0000256" key="2">
    <source>
        <dbReference type="RuleBase" id="RU363015"/>
    </source>
</evidence>
<keyword evidence="2" id="KW-0203">Cytokinin biosynthesis</keyword>
<dbReference type="Pfam" id="PF03641">
    <property type="entry name" value="Lysine_decarbox"/>
    <property type="match status" value="1"/>
</dbReference>
<sequence length="181" mass="19313">MAAICVFCASSRTLDQRWLDLAAETGREIARRGHTLVSGGGCVGMMGAVVEGARSAGGRTVGVIPQSLVDLEVADLASDELLVTASMADRKTLMIEKSDAFLTLPGGLGTLDELFEVWTTATLALHAKPMVLVDTDGFYRPLLDWLTLLTDRNFLKPAGMDLLLLADTVPDALTTLESHLP</sequence>
<dbReference type="PANTHER" id="PTHR31223">
    <property type="entry name" value="LOG FAMILY PROTEIN YJL055W"/>
    <property type="match status" value="1"/>
</dbReference>
<dbReference type="GO" id="GO:0005829">
    <property type="term" value="C:cytosol"/>
    <property type="evidence" value="ECO:0007669"/>
    <property type="project" value="TreeGrafter"/>
</dbReference>
<evidence type="ECO:0000313" key="4">
    <source>
        <dbReference type="Proteomes" id="UP000183585"/>
    </source>
</evidence>
<dbReference type="SUPFAM" id="SSF102405">
    <property type="entry name" value="MCP/YpsA-like"/>
    <property type="match status" value="1"/>
</dbReference>
<proteinExistence type="inferred from homology"/>
<reference evidence="4" key="1">
    <citation type="submission" date="2016-06" db="EMBL/GenBank/DDBJ databases">
        <authorList>
            <person name="Varghese N."/>
            <person name="Submissions Spin"/>
        </authorList>
    </citation>
    <scope>NUCLEOTIDE SEQUENCE [LARGE SCALE GENOMIC DNA]</scope>
    <source>
        <strain evidence="4">DSM 43168</strain>
    </source>
</reference>
<dbReference type="EMBL" id="FMCT01000001">
    <property type="protein sequence ID" value="SCE73477.1"/>
    <property type="molecule type" value="Genomic_DNA"/>
</dbReference>
<dbReference type="GO" id="GO:0102682">
    <property type="term" value="F:cytokinin riboside 5'-monophosphate phosphoribohydrolase activity"/>
    <property type="evidence" value="ECO:0007669"/>
    <property type="project" value="RHEA"/>
</dbReference>
<comment type="catalytic activity">
    <reaction evidence="2">
        <text>9-ribosyl-trans-zeatin 5'-phosphate + H2O = trans-zeatin + D-ribose 5-phosphate</text>
        <dbReference type="Rhea" id="RHEA:48564"/>
        <dbReference type="ChEBI" id="CHEBI:15377"/>
        <dbReference type="ChEBI" id="CHEBI:16522"/>
        <dbReference type="ChEBI" id="CHEBI:78346"/>
        <dbReference type="ChEBI" id="CHEBI:87947"/>
        <dbReference type="EC" id="3.2.2.n1"/>
    </reaction>
</comment>
<keyword evidence="2" id="KW-0378">Hydrolase</keyword>
<dbReference type="NCBIfam" id="TIGR00730">
    <property type="entry name" value="Rossman fold protein, TIGR00730 family"/>
    <property type="match status" value="1"/>
</dbReference>
<dbReference type="Gene3D" id="3.40.50.450">
    <property type="match status" value="1"/>
</dbReference>
<comment type="catalytic activity">
    <reaction evidence="2">
        <text>N(6)-(dimethylallyl)adenosine 5'-phosphate + H2O = N(6)-dimethylallyladenine + D-ribose 5-phosphate</text>
        <dbReference type="Rhea" id="RHEA:48560"/>
        <dbReference type="ChEBI" id="CHEBI:15377"/>
        <dbReference type="ChEBI" id="CHEBI:17660"/>
        <dbReference type="ChEBI" id="CHEBI:57526"/>
        <dbReference type="ChEBI" id="CHEBI:78346"/>
        <dbReference type="EC" id="3.2.2.n1"/>
    </reaction>
</comment>
<dbReference type="Proteomes" id="UP000183585">
    <property type="component" value="Unassembled WGS sequence"/>
</dbReference>
<accession>A0A1C4UP87</accession>
<evidence type="ECO:0000313" key="3">
    <source>
        <dbReference type="EMBL" id="SCE73477.1"/>
    </source>
</evidence>
<gene>
    <name evidence="3" type="ORF">GA0070563_101657</name>
</gene>
<dbReference type="STRING" id="47853.TK50_19830"/>
<dbReference type="GO" id="GO:0009691">
    <property type="term" value="P:cytokinin biosynthetic process"/>
    <property type="evidence" value="ECO:0007669"/>
    <property type="project" value="UniProtKB-UniRule"/>
</dbReference>
<dbReference type="EC" id="3.2.2.n1" evidence="2"/>